<dbReference type="PANTHER" id="PTHR19856">
    <property type="entry name" value="WD-REPEATCONTAINING PROTEIN WDR1"/>
    <property type="match status" value="1"/>
</dbReference>
<sequence>MTTYPYLKSIGPLPSVGTTFKGRNDPVAVSLSRQMIAIASGIQIIILSYDSSKCDKDSCALAYSNFNQTSFQASLHKVTSLEFCHSGVELAVGDQAGNVIIYLINDALEPIEISRRSCSTNDVLSLAWSEDEKKVIVGSISHNSKPGLAPCSVFLADSGGSAGTLTGNSKCCSFVCASPARPHTYVSVGGRMGGKGANLYKGVPASFHSKLNFVKKIGCKRDFIGSISKDKGESDVCSDSIETVSPSSTPSFSSIIPICTCAHYSPCGRYCLVGDVNCKIHVFAVSNAVLNSQGHAVYLGSCKMPHIADNTLYNVLVENSRTQESAISLSIPCDTESDTDPEFTESDTDPELKEHRCKEVLSSLRVITTCADGHVCISKLDVTYCEMMDSASTIVYADIEVERTAFSRNLSTVVSSLGIFSPKKGYGQMSKKKKVKRRAKAISYIRSGGKVTSSVDTGDKISDSEQVVSILYDEDEPKSIEELEKDVFFVCCCKQSGMLAFLSYSSLEITYCMYGHGQGIKNISSTPHTVVSFSWNGSVCVWGVDDKVMKGGDSKRKDARLIPLPAEQCVLKDIRPHGDSTTKSDSDSSSSGDESEKKSVISLTATFEKRQEERIKRLEMKEKKLACVYDSSFYPFPRTCQIIHSIRTKSYVIAFSTSKDLYVLEERVLSSDGTILAPKELMDVKRESKEDGYDEEFTSNACVCIVKDFHHGLVVSCAYSNAKDDSLVLSDDTGKIWEMSFKNLYLDDEKRTGRKGSVEKFLIGKVPTSPTSICKHGPLIALSFSRTINVYSIIRIGGEDDSAKGMSLQLCFSNKNEHRSDIQRCLFLPSSEPCEGESSPPTSSELPSSLLTAGNRVVSWKNDWAISTSTTELKGASELDFVSSVAAHSLSIVCAEMAGKYLFTVDAGGSIGAFTPLRRNIGGIRTDEFVGGASCGLVHPESGVCVACSARGEMKQYCICEEDK</sequence>
<name>A0ABQ5KSJ2_9EUKA</name>
<evidence type="ECO:0000256" key="2">
    <source>
        <dbReference type="ARBA" id="ARBA00022737"/>
    </source>
</evidence>
<keyword evidence="1" id="KW-0853">WD repeat</keyword>
<organism evidence="4 5">
    <name type="scientific">Aduncisulcus paluster</name>
    <dbReference type="NCBI Taxonomy" id="2918883"/>
    <lineage>
        <taxon>Eukaryota</taxon>
        <taxon>Metamonada</taxon>
        <taxon>Carpediemonas-like organisms</taxon>
        <taxon>Aduncisulcus</taxon>
    </lineage>
</organism>
<proteinExistence type="predicted"/>
<feature type="region of interest" description="Disordered" evidence="3">
    <location>
        <begin position="575"/>
        <end position="599"/>
    </location>
</feature>
<dbReference type="InterPro" id="IPR036322">
    <property type="entry name" value="WD40_repeat_dom_sf"/>
</dbReference>
<accession>A0ABQ5KSJ2</accession>
<dbReference type="Gene3D" id="2.130.10.10">
    <property type="entry name" value="YVTN repeat-like/Quinoprotein amine dehydrogenase"/>
    <property type="match status" value="2"/>
</dbReference>
<evidence type="ECO:0000313" key="4">
    <source>
        <dbReference type="EMBL" id="GKT35437.1"/>
    </source>
</evidence>
<dbReference type="Proteomes" id="UP001057375">
    <property type="component" value="Unassembled WGS sequence"/>
</dbReference>
<keyword evidence="2" id="KW-0677">Repeat</keyword>
<dbReference type="InterPro" id="IPR001680">
    <property type="entry name" value="WD40_rpt"/>
</dbReference>
<evidence type="ECO:0000256" key="3">
    <source>
        <dbReference type="SAM" id="MobiDB-lite"/>
    </source>
</evidence>
<dbReference type="SMART" id="SM00320">
    <property type="entry name" value="WD40"/>
    <property type="match status" value="4"/>
</dbReference>
<dbReference type="SUPFAM" id="SSF50978">
    <property type="entry name" value="WD40 repeat-like"/>
    <property type="match status" value="2"/>
</dbReference>
<comment type="caution">
    <text evidence="4">The sequence shown here is derived from an EMBL/GenBank/DDBJ whole genome shotgun (WGS) entry which is preliminary data.</text>
</comment>
<evidence type="ECO:0000313" key="5">
    <source>
        <dbReference type="Proteomes" id="UP001057375"/>
    </source>
</evidence>
<dbReference type="EMBL" id="BQXS01010989">
    <property type="protein sequence ID" value="GKT35437.1"/>
    <property type="molecule type" value="Genomic_DNA"/>
</dbReference>
<gene>
    <name evidence="4" type="ORF">ADUPG1_008598</name>
</gene>
<reference evidence="4" key="1">
    <citation type="submission" date="2022-03" db="EMBL/GenBank/DDBJ databases">
        <title>Draft genome sequence of Aduncisulcus paluster, a free-living microaerophilic Fornicata.</title>
        <authorList>
            <person name="Yuyama I."/>
            <person name="Kume K."/>
            <person name="Tamura T."/>
            <person name="Inagaki Y."/>
            <person name="Hashimoto T."/>
        </authorList>
    </citation>
    <scope>NUCLEOTIDE SEQUENCE</scope>
    <source>
        <strain evidence="4">NY0171</strain>
    </source>
</reference>
<keyword evidence="5" id="KW-1185">Reference proteome</keyword>
<evidence type="ECO:0000256" key="1">
    <source>
        <dbReference type="ARBA" id="ARBA00022574"/>
    </source>
</evidence>
<dbReference type="PANTHER" id="PTHR19856:SF0">
    <property type="entry name" value="WD REPEAT-CONTAINING PROTEIN 1"/>
    <property type="match status" value="1"/>
</dbReference>
<dbReference type="InterPro" id="IPR015943">
    <property type="entry name" value="WD40/YVTN_repeat-like_dom_sf"/>
</dbReference>
<protein>
    <submittedName>
        <fullName evidence="4">Uncharacterized protein</fullName>
    </submittedName>
</protein>
<feature type="compositionally biased region" description="Basic and acidic residues" evidence="3">
    <location>
        <begin position="575"/>
        <end position="586"/>
    </location>
</feature>